<dbReference type="InterPro" id="IPR013520">
    <property type="entry name" value="Ribonucl_H"/>
</dbReference>
<evidence type="ECO:0000259" key="1">
    <source>
        <dbReference type="Pfam" id="PF00929"/>
    </source>
</evidence>
<dbReference type="InterPro" id="IPR036397">
    <property type="entry name" value="RNaseH_sf"/>
</dbReference>
<sequence>MRSQCGHTLLHQTTLGGVLTRCPGIHKHLAVLSDKGVLYACCDLYGMARPLQPFVCTVQLARKTWNLHPTKLPDVCEYLGIELEHHQALSDAEACARIVIAANQPQRVCQSKS</sequence>
<dbReference type="SUPFAM" id="SSF53098">
    <property type="entry name" value="Ribonuclease H-like"/>
    <property type="match status" value="1"/>
</dbReference>
<evidence type="ECO:0000313" key="2">
    <source>
        <dbReference type="EMBL" id="CAA9316376.1"/>
    </source>
</evidence>
<dbReference type="GO" id="GO:0004527">
    <property type="term" value="F:exonuclease activity"/>
    <property type="evidence" value="ECO:0007669"/>
    <property type="project" value="UniProtKB-KW"/>
</dbReference>
<feature type="domain" description="Exonuclease" evidence="1">
    <location>
        <begin position="50"/>
        <end position="98"/>
    </location>
</feature>
<organism evidence="2">
    <name type="scientific">uncultured Leptolyngbya sp</name>
    <dbReference type="NCBI Taxonomy" id="332963"/>
    <lineage>
        <taxon>Bacteria</taxon>
        <taxon>Bacillati</taxon>
        <taxon>Cyanobacteriota</taxon>
        <taxon>Cyanophyceae</taxon>
        <taxon>Leptolyngbyales</taxon>
        <taxon>Leptolyngbyaceae</taxon>
        <taxon>Leptolyngbya group</taxon>
        <taxon>Leptolyngbya</taxon>
        <taxon>environmental samples</taxon>
    </lineage>
</organism>
<dbReference type="GO" id="GO:0003676">
    <property type="term" value="F:nucleic acid binding"/>
    <property type="evidence" value="ECO:0007669"/>
    <property type="project" value="InterPro"/>
</dbReference>
<name>A0A6J4L0V3_9CYAN</name>
<keyword evidence="2" id="KW-0378">Hydrolase</keyword>
<dbReference type="AlphaFoldDB" id="A0A6J4L0V3"/>
<reference evidence="2" key="1">
    <citation type="submission" date="2020-02" db="EMBL/GenBank/DDBJ databases">
        <authorList>
            <person name="Meier V. D."/>
        </authorList>
    </citation>
    <scope>NUCLEOTIDE SEQUENCE</scope>
    <source>
        <strain evidence="2">AVDCRST_MAG94</strain>
    </source>
</reference>
<keyword evidence="2" id="KW-0540">Nuclease</keyword>
<proteinExistence type="predicted"/>
<dbReference type="EMBL" id="CADCTY010000425">
    <property type="protein sequence ID" value="CAA9316376.1"/>
    <property type="molecule type" value="Genomic_DNA"/>
</dbReference>
<protein>
    <submittedName>
        <fullName evidence="2">Exonuclease</fullName>
    </submittedName>
</protein>
<dbReference type="Pfam" id="PF00929">
    <property type="entry name" value="RNase_T"/>
    <property type="match status" value="1"/>
</dbReference>
<dbReference type="Gene3D" id="3.30.420.10">
    <property type="entry name" value="Ribonuclease H-like superfamily/Ribonuclease H"/>
    <property type="match status" value="1"/>
</dbReference>
<keyword evidence="2" id="KW-0269">Exonuclease</keyword>
<accession>A0A6J4L0V3</accession>
<dbReference type="InterPro" id="IPR012337">
    <property type="entry name" value="RNaseH-like_sf"/>
</dbReference>
<gene>
    <name evidence="2" type="ORF">AVDCRST_MAG94-1235</name>
</gene>